<feature type="domain" description="Thiamine pyrophosphate enzyme N-terminal TPP-binding" evidence="4">
    <location>
        <begin position="1"/>
        <end position="105"/>
    </location>
</feature>
<dbReference type="CDD" id="cd02002">
    <property type="entry name" value="TPP_BFDC"/>
    <property type="match status" value="1"/>
</dbReference>
<reference evidence="6" key="1">
    <citation type="submission" date="2018-02" db="EMBL/GenBank/DDBJ databases">
        <authorList>
            <person name="Hausmann B."/>
        </authorList>
    </citation>
    <scope>NUCLEOTIDE SEQUENCE [LARGE SCALE GENOMIC DNA]</scope>
    <source>
        <strain evidence="6">Peat soil MAG SbA1</strain>
    </source>
</reference>
<dbReference type="GO" id="GO:0050660">
    <property type="term" value="F:flavin adenine dinucleotide binding"/>
    <property type="evidence" value="ECO:0007669"/>
    <property type="project" value="TreeGrafter"/>
</dbReference>
<comment type="similarity">
    <text evidence="1">Belongs to the TPP enzyme family.</text>
</comment>
<dbReference type="InterPro" id="IPR011766">
    <property type="entry name" value="TPP_enzyme_TPP-bd"/>
</dbReference>
<dbReference type="InterPro" id="IPR012001">
    <property type="entry name" value="Thiamin_PyroP_enz_TPP-bd_dom"/>
</dbReference>
<dbReference type="PANTHER" id="PTHR18968:SF86">
    <property type="entry name" value="ACETOLACTATE SYNTHASE LARGE SUBUNIT ILVX-RELATED"/>
    <property type="match status" value="1"/>
</dbReference>
<accession>A0A2U3KKQ4</accession>
<keyword evidence="5" id="KW-0808">Transferase</keyword>
<dbReference type="EC" id="2.2.1.6" evidence="5"/>
<evidence type="ECO:0000313" key="5">
    <source>
        <dbReference type="EMBL" id="SPF40226.1"/>
    </source>
</evidence>
<proteinExistence type="inferred from homology"/>
<dbReference type="InterPro" id="IPR029061">
    <property type="entry name" value="THDP-binding"/>
</dbReference>
<dbReference type="GO" id="GO:0003984">
    <property type="term" value="F:acetolactate synthase activity"/>
    <property type="evidence" value="ECO:0007669"/>
    <property type="project" value="UniProtKB-EC"/>
</dbReference>
<dbReference type="OrthoDB" id="4494979at2"/>
<dbReference type="NCBIfam" id="NF005760">
    <property type="entry name" value="PRK07586.1"/>
    <property type="match status" value="1"/>
</dbReference>
<evidence type="ECO:0000259" key="4">
    <source>
        <dbReference type="Pfam" id="PF02776"/>
    </source>
</evidence>
<evidence type="ECO:0000259" key="3">
    <source>
        <dbReference type="Pfam" id="PF02775"/>
    </source>
</evidence>
<dbReference type="PANTHER" id="PTHR18968">
    <property type="entry name" value="THIAMINE PYROPHOSPHATE ENZYMES"/>
    <property type="match status" value="1"/>
</dbReference>
<dbReference type="Proteomes" id="UP000238701">
    <property type="component" value="Unassembled WGS sequence"/>
</dbReference>
<protein>
    <submittedName>
        <fullName evidence="5">Putative acetolactate synthase large subunit IlvX</fullName>
        <ecNumber evidence="5">2.2.1.6</ecNumber>
    </submittedName>
</protein>
<dbReference type="AlphaFoldDB" id="A0A2U3KKQ4"/>
<dbReference type="GO" id="GO:0044281">
    <property type="term" value="P:small molecule metabolic process"/>
    <property type="evidence" value="ECO:0007669"/>
    <property type="project" value="UniProtKB-ARBA"/>
</dbReference>
<dbReference type="InterPro" id="IPR045229">
    <property type="entry name" value="TPP_enz"/>
</dbReference>
<dbReference type="GO" id="GO:0030976">
    <property type="term" value="F:thiamine pyrophosphate binding"/>
    <property type="evidence" value="ECO:0007669"/>
    <property type="project" value="InterPro"/>
</dbReference>
<dbReference type="EMBL" id="OMOD01000122">
    <property type="protein sequence ID" value="SPF40226.1"/>
    <property type="molecule type" value="Genomic_DNA"/>
</dbReference>
<name>A0A2U3KKQ4_9BACT</name>
<gene>
    <name evidence="5" type="primary">ilvX</name>
    <name evidence="5" type="ORF">SBA1_30077</name>
</gene>
<dbReference type="Pfam" id="PF02775">
    <property type="entry name" value="TPP_enzyme_C"/>
    <property type="match status" value="1"/>
</dbReference>
<feature type="domain" description="Thiamine pyrophosphate enzyme TPP-binding" evidence="3">
    <location>
        <begin position="374"/>
        <end position="512"/>
    </location>
</feature>
<evidence type="ECO:0000256" key="2">
    <source>
        <dbReference type="ARBA" id="ARBA00023052"/>
    </source>
</evidence>
<keyword evidence="2" id="KW-0786">Thiamine pyrophosphate</keyword>
<sequence>MNGAESLIRTLIASGVDTCFTNPGTSEIHLVAALDRIPKMRCVLGLFEGVVTGAADGYARMAEKPACTLLHLGPGLGNGLANLHNARRAQVPIVNVVGQHAISHLCHDTPLTSDIEAIARPFCHWVRTSEAPADIGRDAAAAITAARTAPGYIATLVVPADVAWSNGGVVATATPAPRSPMPSTKAIERAAAMLRSGLPTAILMSGNALYGKGLAAAGSIAAASHATLLAPYPIARLERGVGIPKVARINYVLEQAVDQLKEFRQLILVGSAAPVAYFAYPGKNSVLTSPDCEIHTLARSGEDYVGALEALEPALSVRRREPSTEKPERPSLPYGPITLPGLAAVVGALLPENAIVADESMTSGRGMMAETRGAPPHDWLGNTGGSIGIALPLAVGAAVACPSRRVLCLSADGSGMYTLQALWNMAREGLNITTVIFANRDYAVLKREFSYLSAGEPGPRALDMFEIGRPDLDWVQLGKGMGVPSTRVNSLEGFAKALREGFESEGPTLIEVPL</sequence>
<organism evidence="5 6">
    <name type="scientific">Candidatus Sulfotelmatobacter kueseliae</name>
    <dbReference type="NCBI Taxonomy" id="2042962"/>
    <lineage>
        <taxon>Bacteria</taxon>
        <taxon>Pseudomonadati</taxon>
        <taxon>Acidobacteriota</taxon>
        <taxon>Terriglobia</taxon>
        <taxon>Terriglobales</taxon>
        <taxon>Candidatus Korobacteraceae</taxon>
        <taxon>Candidatus Sulfotelmatobacter</taxon>
    </lineage>
</organism>
<dbReference type="Gene3D" id="3.40.50.970">
    <property type="match status" value="2"/>
</dbReference>
<dbReference type="SUPFAM" id="SSF52518">
    <property type="entry name" value="Thiamin diphosphate-binding fold (THDP-binding)"/>
    <property type="match status" value="2"/>
</dbReference>
<evidence type="ECO:0000313" key="6">
    <source>
        <dbReference type="Proteomes" id="UP000238701"/>
    </source>
</evidence>
<evidence type="ECO:0000256" key="1">
    <source>
        <dbReference type="ARBA" id="ARBA00007812"/>
    </source>
</evidence>
<dbReference type="CDD" id="cd07035">
    <property type="entry name" value="TPP_PYR_POX_like"/>
    <property type="match status" value="1"/>
</dbReference>
<dbReference type="Pfam" id="PF02776">
    <property type="entry name" value="TPP_enzyme_N"/>
    <property type="match status" value="1"/>
</dbReference>